<gene>
    <name evidence="2" type="ORF">BIW11_05397</name>
</gene>
<proteinExistence type="predicted"/>
<organism evidence="2 3">
    <name type="scientific">Tropilaelaps mercedesae</name>
    <dbReference type="NCBI Taxonomy" id="418985"/>
    <lineage>
        <taxon>Eukaryota</taxon>
        <taxon>Metazoa</taxon>
        <taxon>Ecdysozoa</taxon>
        <taxon>Arthropoda</taxon>
        <taxon>Chelicerata</taxon>
        <taxon>Arachnida</taxon>
        <taxon>Acari</taxon>
        <taxon>Parasitiformes</taxon>
        <taxon>Mesostigmata</taxon>
        <taxon>Gamasina</taxon>
        <taxon>Dermanyssoidea</taxon>
        <taxon>Laelapidae</taxon>
        <taxon>Tropilaelaps</taxon>
    </lineage>
</organism>
<dbReference type="InParanoid" id="A0A1V9Y2L2"/>
<feature type="non-terminal residue" evidence="2">
    <location>
        <position position="1"/>
    </location>
</feature>
<accession>A0A1V9Y2L2</accession>
<sequence length="113" mass="12422">SAVNVGPFALSPEQVGVGVLANLIVFPPTFLMITLFRKARLRTKRPNRIVEALRKQRKNSLIVGQRKANAATDSTTDLMQAKDGSVNDLSSVVAAKKEKKKKAKKGKTLPYWC</sequence>
<keyword evidence="3" id="KW-1185">Reference proteome</keyword>
<keyword evidence="1" id="KW-0812">Transmembrane</keyword>
<name>A0A1V9Y2L2_9ACAR</name>
<reference evidence="2 3" key="1">
    <citation type="journal article" date="2017" name="Gigascience">
        <title>Draft genome of the honey bee ectoparasitic mite, Tropilaelaps mercedesae, is shaped by the parasitic life history.</title>
        <authorList>
            <person name="Dong X."/>
            <person name="Armstrong S.D."/>
            <person name="Xia D."/>
            <person name="Makepeace B.L."/>
            <person name="Darby A.C."/>
            <person name="Kadowaki T."/>
        </authorList>
    </citation>
    <scope>NUCLEOTIDE SEQUENCE [LARGE SCALE GENOMIC DNA]</scope>
    <source>
        <strain evidence="2">Wuxi-XJTLU</strain>
    </source>
</reference>
<comment type="caution">
    <text evidence="2">The sequence shown here is derived from an EMBL/GenBank/DDBJ whole genome shotgun (WGS) entry which is preliminary data.</text>
</comment>
<evidence type="ECO:0000313" key="3">
    <source>
        <dbReference type="Proteomes" id="UP000192247"/>
    </source>
</evidence>
<dbReference type="Proteomes" id="UP000192247">
    <property type="component" value="Unassembled WGS sequence"/>
</dbReference>
<dbReference type="STRING" id="418985.A0A1V9Y2L2"/>
<evidence type="ECO:0000313" key="2">
    <source>
        <dbReference type="EMBL" id="OQR79923.1"/>
    </source>
</evidence>
<feature type="non-terminal residue" evidence="2">
    <location>
        <position position="113"/>
    </location>
</feature>
<dbReference type="EMBL" id="MNPL01000548">
    <property type="protein sequence ID" value="OQR79923.1"/>
    <property type="molecule type" value="Genomic_DNA"/>
</dbReference>
<feature type="transmembrane region" description="Helical" evidence="1">
    <location>
        <begin position="15"/>
        <end position="36"/>
    </location>
</feature>
<protein>
    <submittedName>
        <fullName evidence="2">Polycystic kidney disease protein 1 2-like</fullName>
    </submittedName>
</protein>
<dbReference type="AlphaFoldDB" id="A0A1V9Y2L2"/>
<keyword evidence="1" id="KW-0472">Membrane</keyword>
<evidence type="ECO:0000256" key="1">
    <source>
        <dbReference type="SAM" id="Phobius"/>
    </source>
</evidence>
<keyword evidence="1" id="KW-1133">Transmembrane helix</keyword>
<dbReference type="OrthoDB" id="6428639at2759"/>